<keyword evidence="4" id="KW-0479">Metal-binding</keyword>
<dbReference type="PANTHER" id="PTHR13045:SF0">
    <property type="entry name" value="7-METHYLGUANOSINE PHOSPHATE-SPECIFIC 5'-NUCLEOTIDASE"/>
    <property type="match status" value="1"/>
</dbReference>
<keyword evidence="6 9" id="KW-0378">Hydrolase</keyword>
<evidence type="ECO:0000256" key="5">
    <source>
        <dbReference type="ARBA" id="ARBA00022741"/>
    </source>
</evidence>
<evidence type="ECO:0000313" key="10">
    <source>
        <dbReference type="EMBL" id="KAL1509658.1"/>
    </source>
</evidence>
<dbReference type="Pfam" id="PF05822">
    <property type="entry name" value="UMPH-1"/>
    <property type="match status" value="1"/>
</dbReference>
<dbReference type="InterPro" id="IPR023214">
    <property type="entry name" value="HAD_sf"/>
</dbReference>
<evidence type="ECO:0000256" key="7">
    <source>
        <dbReference type="ARBA" id="ARBA00022842"/>
    </source>
</evidence>
<evidence type="ECO:0000313" key="11">
    <source>
        <dbReference type="Proteomes" id="UP001566132"/>
    </source>
</evidence>
<dbReference type="AlphaFoldDB" id="A0ABD1F326"/>
<dbReference type="InterPro" id="IPR036412">
    <property type="entry name" value="HAD-like_sf"/>
</dbReference>
<accession>A0ABD1F326</accession>
<dbReference type="SFLD" id="SFLDG01128">
    <property type="entry name" value="C1.4:_5'-Nucleotidase_Like"/>
    <property type="match status" value="1"/>
</dbReference>
<proteinExistence type="inferred from homology"/>
<keyword evidence="5 9" id="KW-0547">Nucleotide-binding</keyword>
<comment type="catalytic activity">
    <reaction evidence="1 9">
        <text>a ribonucleoside 5'-phosphate + H2O = a ribonucleoside + phosphate</text>
        <dbReference type="Rhea" id="RHEA:12484"/>
        <dbReference type="ChEBI" id="CHEBI:15377"/>
        <dbReference type="ChEBI" id="CHEBI:18254"/>
        <dbReference type="ChEBI" id="CHEBI:43474"/>
        <dbReference type="ChEBI" id="CHEBI:58043"/>
        <dbReference type="EC" id="3.1.3.5"/>
    </reaction>
</comment>
<dbReference type="EC" id="3.1.3.5" evidence="3 9"/>
<dbReference type="GO" id="GO:0000166">
    <property type="term" value="F:nucleotide binding"/>
    <property type="evidence" value="ECO:0007669"/>
    <property type="project" value="UniProtKB-KW"/>
</dbReference>
<evidence type="ECO:0000256" key="2">
    <source>
        <dbReference type="ARBA" id="ARBA00008389"/>
    </source>
</evidence>
<comment type="caution">
    <text evidence="10">The sequence shown here is derived from an EMBL/GenBank/DDBJ whole genome shotgun (WGS) entry which is preliminary data.</text>
</comment>
<comment type="similarity">
    <text evidence="2 9">Belongs to the pyrimidine 5'-nucleotidase family.</text>
</comment>
<dbReference type="PANTHER" id="PTHR13045">
    <property type="entry name" value="5'-NUCLEOTIDASE"/>
    <property type="match status" value="1"/>
</dbReference>
<keyword evidence="8 9" id="KW-0546">Nucleotide metabolism</keyword>
<name>A0ABD1F326_HYPHA</name>
<dbReference type="GO" id="GO:0005737">
    <property type="term" value="C:cytoplasm"/>
    <property type="evidence" value="ECO:0007669"/>
    <property type="project" value="UniProtKB-SubCell"/>
</dbReference>
<evidence type="ECO:0000256" key="4">
    <source>
        <dbReference type="ARBA" id="ARBA00022723"/>
    </source>
</evidence>
<reference evidence="10 11" key="1">
    <citation type="submission" date="2024-05" db="EMBL/GenBank/DDBJ databases">
        <title>Genetic variation in Jamaican populations of the coffee berry borer (Hypothenemus hampei).</title>
        <authorList>
            <person name="Errbii M."/>
            <person name="Myrie A."/>
        </authorList>
    </citation>
    <scope>NUCLEOTIDE SEQUENCE [LARGE SCALE GENOMIC DNA]</scope>
    <source>
        <strain evidence="10">JA-Hopewell-2020-01-JO</strain>
        <tissue evidence="10">Whole body</tissue>
    </source>
</reference>
<dbReference type="GO" id="GO:0009117">
    <property type="term" value="P:nucleotide metabolic process"/>
    <property type="evidence" value="ECO:0007669"/>
    <property type="project" value="UniProtKB-KW"/>
</dbReference>
<protein>
    <recommendedName>
        <fullName evidence="3 9">5'-nucleotidase</fullName>
        <ecNumber evidence="3 9">3.1.3.5</ecNumber>
    </recommendedName>
</protein>
<gene>
    <name evidence="10" type="ORF">ABEB36_004364</name>
</gene>
<organism evidence="10 11">
    <name type="scientific">Hypothenemus hampei</name>
    <name type="common">Coffee berry borer</name>
    <dbReference type="NCBI Taxonomy" id="57062"/>
    <lineage>
        <taxon>Eukaryota</taxon>
        <taxon>Metazoa</taxon>
        <taxon>Ecdysozoa</taxon>
        <taxon>Arthropoda</taxon>
        <taxon>Hexapoda</taxon>
        <taxon>Insecta</taxon>
        <taxon>Pterygota</taxon>
        <taxon>Neoptera</taxon>
        <taxon>Endopterygota</taxon>
        <taxon>Coleoptera</taxon>
        <taxon>Polyphaga</taxon>
        <taxon>Cucujiformia</taxon>
        <taxon>Curculionidae</taxon>
        <taxon>Scolytinae</taxon>
        <taxon>Hypothenemus</taxon>
    </lineage>
</organism>
<dbReference type="InterPro" id="IPR006434">
    <property type="entry name" value="Pyrimidine_nucleotidase_eu"/>
</dbReference>
<comment type="subcellular location">
    <subcellularLocation>
        <location evidence="9">Cytoplasm</location>
    </subcellularLocation>
</comment>
<dbReference type="GO" id="GO:0008253">
    <property type="term" value="F:5'-nucleotidase activity"/>
    <property type="evidence" value="ECO:0007669"/>
    <property type="project" value="UniProtKB-EC"/>
</dbReference>
<keyword evidence="7" id="KW-0460">Magnesium</keyword>
<dbReference type="NCBIfam" id="TIGR01544">
    <property type="entry name" value="HAD-SF-IE"/>
    <property type="match status" value="1"/>
</dbReference>
<dbReference type="Proteomes" id="UP001566132">
    <property type="component" value="Unassembled WGS sequence"/>
</dbReference>
<dbReference type="EMBL" id="JBDJPC010000003">
    <property type="protein sequence ID" value="KAL1509658.1"/>
    <property type="molecule type" value="Genomic_DNA"/>
</dbReference>
<keyword evidence="11" id="KW-1185">Reference proteome</keyword>
<dbReference type="FunFam" id="3.40.50.1000:FF:000032">
    <property type="entry name" value="Cytosolic 5-nucleotidase 3-like"/>
    <property type="match status" value="1"/>
</dbReference>
<dbReference type="GO" id="GO:0046872">
    <property type="term" value="F:metal ion binding"/>
    <property type="evidence" value="ECO:0007669"/>
    <property type="project" value="UniProtKB-KW"/>
</dbReference>
<evidence type="ECO:0000256" key="3">
    <source>
        <dbReference type="ARBA" id="ARBA00012643"/>
    </source>
</evidence>
<keyword evidence="9" id="KW-0963">Cytoplasm</keyword>
<evidence type="ECO:0000256" key="1">
    <source>
        <dbReference type="ARBA" id="ARBA00000815"/>
    </source>
</evidence>
<evidence type="ECO:0000256" key="9">
    <source>
        <dbReference type="RuleBase" id="RU361276"/>
    </source>
</evidence>
<dbReference type="FunFam" id="1.10.150.340:FF:000001">
    <property type="entry name" value="Cytosolic 5-nucleotidase 3-like"/>
    <property type="match status" value="1"/>
</dbReference>
<dbReference type="Gene3D" id="3.40.50.1000">
    <property type="entry name" value="HAD superfamily/HAD-like"/>
    <property type="match status" value="1"/>
</dbReference>
<sequence>MPDIIDQIPILSKRNVQIKNKDKLNDMLLNISKGGLKKLQIVFDFDKTITKQHEDGVPHLSSFAIFSKIPSCLNNEKYQETVRGLRLKYYPIEMDPHIPVKDKIELMEEWWNLSEKAISGLKLTQKDIDEVCLDCKPALREGCKEFFSTLNKAKVPVLVFSAGCGDIVLTILQQSNVFWPNVKVISNFLNFHDDGTITGFKDKPIHVFNKNEYAIKNTDFYNLVEDRNNAIVLGDSLGDASMAQGMEHCQNVLKIGFLYEHIEDALPQYLDTFDIVLVDDQTMDVPRAVFDFIRNYHC</sequence>
<dbReference type="SUPFAM" id="SSF56784">
    <property type="entry name" value="HAD-like"/>
    <property type="match status" value="1"/>
</dbReference>
<evidence type="ECO:0000256" key="6">
    <source>
        <dbReference type="ARBA" id="ARBA00022801"/>
    </source>
</evidence>
<dbReference type="Gene3D" id="1.10.150.340">
    <property type="entry name" value="Pyrimidine 5'-nucleotidase (UMPH-1), N-terminal domain"/>
    <property type="match status" value="1"/>
</dbReference>
<dbReference type="SFLD" id="SFLDS00003">
    <property type="entry name" value="Haloacid_Dehalogenase"/>
    <property type="match status" value="1"/>
</dbReference>
<evidence type="ECO:0000256" key="8">
    <source>
        <dbReference type="ARBA" id="ARBA00023080"/>
    </source>
</evidence>